<dbReference type="PANTHER" id="PTHR42988:SF2">
    <property type="entry name" value="CYCLIC NUCLEOTIDE PHOSPHODIESTERASE CBUA0032-RELATED"/>
    <property type="match status" value="1"/>
</dbReference>
<evidence type="ECO:0000256" key="1">
    <source>
        <dbReference type="ARBA" id="ARBA00022723"/>
    </source>
</evidence>
<keyword evidence="1" id="KW-0479">Metal-binding</keyword>
<gene>
    <name evidence="6" type="ORF">EF807_02135</name>
</gene>
<comment type="similarity">
    <text evidence="4">Belongs to the cyclic nucleotide phosphodiesterase class-III family.</text>
</comment>
<dbReference type="Gene3D" id="3.60.21.10">
    <property type="match status" value="1"/>
</dbReference>
<dbReference type="EMBL" id="RXIL01000036">
    <property type="protein sequence ID" value="RZN71737.1"/>
    <property type="molecule type" value="Genomic_DNA"/>
</dbReference>
<dbReference type="GO" id="GO:0016787">
    <property type="term" value="F:hydrolase activity"/>
    <property type="evidence" value="ECO:0007669"/>
    <property type="project" value="UniProtKB-KW"/>
</dbReference>
<dbReference type="Proteomes" id="UP000320766">
    <property type="component" value="Unassembled WGS sequence"/>
</dbReference>
<proteinExistence type="inferred from homology"/>
<name>A0A520KY40_9EURY</name>
<feature type="domain" description="Calcineurin-like phosphoesterase" evidence="5">
    <location>
        <begin position="1"/>
        <end position="181"/>
    </location>
</feature>
<evidence type="ECO:0000256" key="3">
    <source>
        <dbReference type="ARBA" id="ARBA00023004"/>
    </source>
</evidence>
<sequence length="238" mass="27393">MKIIHLSDIHVASPHFLPNVLEDVINDINEISPDLVVITGDLTDFGYIFEYEEAKRYVDEIECERKVIVPGNHDARNSGYLLFEEFFGERLKTLNYKNITVVGVDSSEPDIDDGHIGREKYEYIEESFNGENFKIFALHHHLLPVPLCGRERNVPVDAGDVLELLDRLKVDLVLCGHRHVPWVWRLNNMIILNAGTACTNRTKGRIGRSYNLIELDEGMRIYRISPTGERNMVIDEKF</sequence>
<organism evidence="6 7">
    <name type="scientific">Candidatus Methanolliviera hydrocarbonicum</name>
    <dbReference type="NCBI Taxonomy" id="2491085"/>
    <lineage>
        <taxon>Archaea</taxon>
        <taxon>Methanobacteriati</taxon>
        <taxon>Methanobacteriota</taxon>
        <taxon>Candidatus Methanoliparia</taxon>
        <taxon>Candidatus Methanoliparales</taxon>
        <taxon>Candidatus Methanollivieraceae</taxon>
        <taxon>Candidatus Methanolliviera</taxon>
    </lineage>
</organism>
<reference evidence="6 7" key="1">
    <citation type="journal article" date="2019" name="Nat. Microbiol.">
        <title>Wide diversity of methane and short-chain alkane metabolisms in uncultured archaea.</title>
        <authorList>
            <person name="Borrel G."/>
            <person name="Adam P.S."/>
            <person name="McKay L.J."/>
            <person name="Chen L.X."/>
            <person name="Sierra-Garcia I.N."/>
            <person name="Sieber C.M."/>
            <person name="Letourneur Q."/>
            <person name="Ghozlane A."/>
            <person name="Andersen G.L."/>
            <person name="Li W.J."/>
            <person name="Hallam S.J."/>
            <person name="Muyzer G."/>
            <person name="de Oliveira V.M."/>
            <person name="Inskeep W.P."/>
            <person name="Banfield J.F."/>
            <person name="Gribaldo S."/>
        </authorList>
    </citation>
    <scope>NUCLEOTIDE SEQUENCE [LARGE SCALE GENOMIC DNA]</scope>
    <source>
        <strain evidence="6">NM1b</strain>
    </source>
</reference>
<dbReference type="InterPro" id="IPR029052">
    <property type="entry name" value="Metallo-depent_PP-like"/>
</dbReference>
<evidence type="ECO:0000313" key="7">
    <source>
        <dbReference type="Proteomes" id="UP000320766"/>
    </source>
</evidence>
<dbReference type="SUPFAM" id="SSF56300">
    <property type="entry name" value="Metallo-dependent phosphatases"/>
    <property type="match status" value="1"/>
</dbReference>
<dbReference type="CDD" id="cd07400">
    <property type="entry name" value="MPP_1"/>
    <property type="match status" value="1"/>
</dbReference>
<comment type="caution">
    <text evidence="6">The sequence shown here is derived from an EMBL/GenBank/DDBJ whole genome shotgun (WGS) entry which is preliminary data.</text>
</comment>
<evidence type="ECO:0000259" key="5">
    <source>
        <dbReference type="Pfam" id="PF00149"/>
    </source>
</evidence>
<evidence type="ECO:0000256" key="4">
    <source>
        <dbReference type="ARBA" id="ARBA00025742"/>
    </source>
</evidence>
<evidence type="ECO:0000256" key="2">
    <source>
        <dbReference type="ARBA" id="ARBA00022801"/>
    </source>
</evidence>
<evidence type="ECO:0000313" key="6">
    <source>
        <dbReference type="EMBL" id="RZN71737.1"/>
    </source>
</evidence>
<dbReference type="Pfam" id="PF00149">
    <property type="entry name" value="Metallophos"/>
    <property type="match status" value="1"/>
</dbReference>
<dbReference type="GO" id="GO:0046872">
    <property type="term" value="F:metal ion binding"/>
    <property type="evidence" value="ECO:0007669"/>
    <property type="project" value="UniProtKB-KW"/>
</dbReference>
<keyword evidence="3" id="KW-0408">Iron</keyword>
<dbReference type="InterPro" id="IPR004843">
    <property type="entry name" value="Calcineurin-like_PHP"/>
</dbReference>
<protein>
    <submittedName>
        <fullName evidence="6">Metallophosphoesterase</fullName>
    </submittedName>
</protein>
<dbReference type="InterPro" id="IPR050884">
    <property type="entry name" value="CNP_phosphodiesterase-III"/>
</dbReference>
<dbReference type="PANTHER" id="PTHR42988">
    <property type="entry name" value="PHOSPHOHYDROLASE"/>
    <property type="match status" value="1"/>
</dbReference>
<keyword evidence="2" id="KW-0378">Hydrolase</keyword>
<dbReference type="AlphaFoldDB" id="A0A520KY40"/>
<accession>A0A520KY40</accession>